<evidence type="ECO:0000256" key="1">
    <source>
        <dbReference type="ARBA" id="ARBA00004123"/>
    </source>
</evidence>
<dbReference type="InterPro" id="IPR048333">
    <property type="entry name" value="HA2_WH"/>
</dbReference>
<dbReference type="Pfam" id="PF21010">
    <property type="entry name" value="HA2_C"/>
    <property type="match status" value="1"/>
</dbReference>
<keyword evidence="7" id="KW-0347">Helicase</keyword>
<feature type="region of interest" description="Disordered" evidence="11">
    <location>
        <begin position="292"/>
        <end position="314"/>
    </location>
</feature>
<feature type="region of interest" description="Disordered" evidence="11">
    <location>
        <begin position="605"/>
        <end position="625"/>
    </location>
</feature>
<dbReference type="InterPro" id="IPR011709">
    <property type="entry name" value="DEAD-box_helicase_OB_fold"/>
</dbReference>
<gene>
    <name evidence="15" type="ORF">ODALV1_LOCUS15049</name>
</gene>
<evidence type="ECO:0000313" key="15">
    <source>
        <dbReference type="EMBL" id="CAL8111451.1"/>
    </source>
</evidence>
<feature type="compositionally biased region" description="Low complexity" evidence="11">
    <location>
        <begin position="1240"/>
        <end position="1251"/>
    </location>
</feature>
<keyword evidence="8" id="KW-0067">ATP-binding</keyword>
<dbReference type="InterPro" id="IPR014001">
    <property type="entry name" value="Helicase_ATP-bd"/>
</dbReference>
<dbReference type="InterPro" id="IPR044446">
    <property type="entry name" value="DHX9_DSRM_2"/>
</dbReference>
<evidence type="ECO:0000256" key="10">
    <source>
        <dbReference type="PROSITE-ProRule" id="PRU00266"/>
    </source>
</evidence>
<dbReference type="PROSITE" id="PS51194">
    <property type="entry name" value="HELICASE_CTER"/>
    <property type="match status" value="1"/>
</dbReference>
<accession>A0ABP1QTU2</accession>
<evidence type="ECO:0000256" key="8">
    <source>
        <dbReference type="ARBA" id="ARBA00022840"/>
    </source>
</evidence>
<feature type="compositionally biased region" description="Gly residues" evidence="11">
    <location>
        <begin position="1296"/>
        <end position="1338"/>
    </location>
</feature>
<dbReference type="EC" id="3.6.4.13" evidence="3"/>
<reference evidence="15 16" key="1">
    <citation type="submission" date="2024-08" db="EMBL/GenBank/DDBJ databases">
        <authorList>
            <person name="Cucini C."/>
            <person name="Frati F."/>
        </authorList>
    </citation>
    <scope>NUCLEOTIDE SEQUENCE [LARGE SCALE GENOMIC DNA]</scope>
</reference>
<comment type="similarity">
    <text evidence="2">Belongs to the DEAD box helicase family. DEAH subfamily.</text>
</comment>
<dbReference type="InterPro" id="IPR027417">
    <property type="entry name" value="P-loop_NTPase"/>
</dbReference>
<dbReference type="SUPFAM" id="SSF52540">
    <property type="entry name" value="P-loop containing nucleoside triphosphate hydrolases"/>
    <property type="match status" value="1"/>
</dbReference>
<dbReference type="Pfam" id="PF00271">
    <property type="entry name" value="Helicase_C"/>
    <property type="match status" value="1"/>
</dbReference>
<feature type="domain" description="DRBM" evidence="12">
    <location>
        <begin position="7"/>
        <end position="75"/>
    </location>
</feature>
<keyword evidence="4" id="KW-0677">Repeat</keyword>
<dbReference type="InterPro" id="IPR044445">
    <property type="entry name" value="DHX9_DSRM_1"/>
</dbReference>
<keyword evidence="6" id="KW-0378">Hydrolase</keyword>
<dbReference type="EMBL" id="CAXLJM020000046">
    <property type="protein sequence ID" value="CAL8111451.1"/>
    <property type="molecule type" value="Genomic_DNA"/>
</dbReference>
<evidence type="ECO:0000259" key="12">
    <source>
        <dbReference type="PROSITE" id="PS50137"/>
    </source>
</evidence>
<dbReference type="SMART" id="SM00358">
    <property type="entry name" value="DSRM"/>
    <property type="match status" value="2"/>
</dbReference>
<dbReference type="InterPro" id="IPR007502">
    <property type="entry name" value="Helicase-assoc_dom"/>
</dbReference>
<feature type="compositionally biased region" description="Basic and acidic residues" evidence="11">
    <location>
        <begin position="1212"/>
        <end position="1222"/>
    </location>
</feature>
<dbReference type="SUPFAM" id="SSF54768">
    <property type="entry name" value="dsRNA-binding domain-like"/>
    <property type="match status" value="2"/>
</dbReference>
<dbReference type="SMART" id="SM00847">
    <property type="entry name" value="HA2"/>
    <property type="match status" value="1"/>
</dbReference>
<dbReference type="CDD" id="cd18791">
    <property type="entry name" value="SF2_C_RHA"/>
    <property type="match status" value="1"/>
</dbReference>
<evidence type="ECO:0000256" key="2">
    <source>
        <dbReference type="ARBA" id="ARBA00008792"/>
    </source>
</evidence>
<dbReference type="Pfam" id="PF00270">
    <property type="entry name" value="DEAD"/>
    <property type="match status" value="1"/>
</dbReference>
<dbReference type="PANTHER" id="PTHR18934">
    <property type="entry name" value="ATP-DEPENDENT RNA HELICASE"/>
    <property type="match status" value="1"/>
</dbReference>
<dbReference type="PANTHER" id="PTHR18934:SF119">
    <property type="entry name" value="ATP-DEPENDENT RNA HELICASE A"/>
    <property type="match status" value="1"/>
</dbReference>
<evidence type="ECO:0000259" key="14">
    <source>
        <dbReference type="PROSITE" id="PS51194"/>
    </source>
</evidence>
<dbReference type="PROSITE" id="PS51192">
    <property type="entry name" value="HELICASE_ATP_BIND_1"/>
    <property type="match status" value="1"/>
</dbReference>
<keyword evidence="10" id="KW-0694">RNA-binding</keyword>
<keyword evidence="16" id="KW-1185">Reference proteome</keyword>
<comment type="subcellular location">
    <subcellularLocation>
        <location evidence="1">Nucleus</location>
    </subcellularLocation>
</comment>
<dbReference type="PROSITE" id="PS50137">
    <property type="entry name" value="DS_RBD"/>
    <property type="match status" value="2"/>
</dbReference>
<feature type="region of interest" description="Disordered" evidence="11">
    <location>
        <begin position="1166"/>
        <end position="1356"/>
    </location>
</feature>
<dbReference type="CDD" id="cd19854">
    <property type="entry name" value="DSRM_DHX9_rpt1"/>
    <property type="match status" value="1"/>
</dbReference>
<protein>
    <recommendedName>
        <fullName evidence="3">RNA helicase</fullName>
        <ecNumber evidence="3">3.6.4.13</ecNumber>
    </recommendedName>
</protein>
<dbReference type="PROSITE" id="PS00690">
    <property type="entry name" value="DEAH_ATP_HELICASE"/>
    <property type="match status" value="1"/>
</dbReference>
<feature type="compositionally biased region" description="Acidic residues" evidence="11">
    <location>
        <begin position="1196"/>
        <end position="1208"/>
    </location>
</feature>
<feature type="domain" description="Helicase ATP-binding" evidence="13">
    <location>
        <begin position="410"/>
        <end position="576"/>
    </location>
</feature>
<dbReference type="Gene3D" id="3.40.50.300">
    <property type="entry name" value="P-loop containing nucleotide triphosphate hydrolases"/>
    <property type="match status" value="2"/>
</dbReference>
<dbReference type="Pfam" id="PF00035">
    <property type="entry name" value="dsrm"/>
    <property type="match status" value="2"/>
</dbReference>
<feature type="compositionally biased region" description="Polar residues" evidence="11">
    <location>
        <begin position="301"/>
        <end position="314"/>
    </location>
</feature>
<evidence type="ECO:0000256" key="6">
    <source>
        <dbReference type="ARBA" id="ARBA00022801"/>
    </source>
</evidence>
<dbReference type="InterPro" id="IPR001650">
    <property type="entry name" value="Helicase_C-like"/>
</dbReference>
<feature type="domain" description="Helicase C-terminal" evidence="14">
    <location>
        <begin position="657"/>
        <end position="830"/>
    </location>
</feature>
<feature type="domain" description="DRBM" evidence="12">
    <location>
        <begin position="169"/>
        <end position="242"/>
    </location>
</feature>
<dbReference type="Gene3D" id="3.30.160.20">
    <property type="match status" value="2"/>
</dbReference>
<dbReference type="SMART" id="SM00487">
    <property type="entry name" value="DEXDc"/>
    <property type="match status" value="1"/>
</dbReference>
<dbReference type="Proteomes" id="UP001642540">
    <property type="component" value="Unassembled WGS sequence"/>
</dbReference>
<evidence type="ECO:0000313" key="16">
    <source>
        <dbReference type="Proteomes" id="UP001642540"/>
    </source>
</evidence>
<dbReference type="SMART" id="SM00490">
    <property type="entry name" value="HELICc"/>
    <property type="match status" value="1"/>
</dbReference>
<sequence length="1356" mass="150576">MADVATEAKTFLYAWLGKQKLVPNYNIRAAGMKQKQRFICELNVESYPYVGCGNSTSKKDAQTNAAKDFLQFLIRTGKLNNAEIPEAVFAYTPPTGDTPIGQGMPQGVQQQHRPVFQGGSGPQDFGQSYRTKDGHVPYHMGRPMDNFNVAEAEDVDVNAGIHGNWTIENAKGRLHQFMQQNRIATTDYKYTVVGPGHLRSFKAEMSFYVPALGRKIHAAETASNKQTSSKSCALSLVRQLYHLNVIEPFTGITKRAKEAEALQAFNVSVDPQLINEVHNVLTELEVVPVDPESVKKEPVTPGSSAPVDNSGEGQTQGMSLLLDIKKSPLKYDEDNTRQGMIVSWSPPVPNWNPWTSCNIDEGHMASTSLEQLSQEFLEAFKETQQINQHFQEIWATRSKLPVFLRKAEIMDAISENQIVLILGETGSGKTTQICQFILDDYLSSEQGAFCNVVVTQPRRISAISVAERVAEERGEELGQTVGYSVRFESCLPRPYGSVLFCTVGVLLRKLEAGLRGVSHVIVDEIHERDVNTDFLLIVLRDMLAIYQDLRVILMSATMDVTLFTQYFNQCPVIKVEGRAFPVETYFMEDVVTNLQFQPSLESIRREKKKKKEDGDEETLVNTGPDENLNILSPDSGYPRQTIDAMANMSEREVNLELLIALLKHIKEKNVRGAVLIFLPGWNVIFSIMKFLQMHPIFGSNAYRLLPLHSQLPREDQHRVFERVPPNVTKIILSTNIAETSITIDDVVFVIDSCKAKVKLFTSHNNMTTFATVWASRSNMMQRKGRAGRVRPGFCYHLCSRKRFEALEENMTPEMLRTPLHEIALTIKLLRLGGIGHFLSKAPEPPPIDAVIEAQAMLHELNCLDDSTELTALGRILAKLPLDPRLGKMVVLGAIFSCADPLAIVAAQSSNLSEVFNLGPDNKRLAPTQRAFAAHRHSDHFAILNAFQIWDRIKQRQGEQAEVDFCQQRMLSLPSLRMTSDAKNQLIQVLIQCGFPEDQLYTGSLQFKGNSPAVDTLAALLCVGLYPNVCYHKEKRKVLTTESKAALVHKASVNCSRFETNFPYPFFIFGEKIRTRAIACKCMTMVSPVHLLLFGSRKVELVNGMVRLDNWINLDIDAKAAAAIVALRPSIENLIVKASENPECFFPLADLDQRLVQVIVELSRMNGPEQNEYSGGGGDDSYQDWSRNMDHGGGQEEYGDDDDGDDEVGGDYTEQRGVKRSFEESDADTMAEGYEPLKVLRSSVSGSEGESQPGPPGRGFPGHRGRFQSRGGYNNSPRGSGPDFRGFRGGSNNNYRGGSGFRGSGGYGHSSSSYGGGGGRFQRGGGNRGGWTPRGGGNTGRPFRRPSRGGYGSNYPF</sequence>
<evidence type="ECO:0000256" key="9">
    <source>
        <dbReference type="ARBA" id="ARBA00023242"/>
    </source>
</evidence>
<evidence type="ECO:0000256" key="3">
    <source>
        <dbReference type="ARBA" id="ARBA00012552"/>
    </source>
</evidence>
<evidence type="ECO:0000256" key="5">
    <source>
        <dbReference type="ARBA" id="ARBA00022741"/>
    </source>
</evidence>
<comment type="caution">
    <text evidence="15">The sequence shown here is derived from an EMBL/GenBank/DDBJ whole genome shotgun (WGS) entry which is preliminary data.</text>
</comment>
<organism evidence="15 16">
    <name type="scientific">Orchesella dallaii</name>
    <dbReference type="NCBI Taxonomy" id="48710"/>
    <lineage>
        <taxon>Eukaryota</taxon>
        <taxon>Metazoa</taxon>
        <taxon>Ecdysozoa</taxon>
        <taxon>Arthropoda</taxon>
        <taxon>Hexapoda</taxon>
        <taxon>Collembola</taxon>
        <taxon>Entomobryomorpha</taxon>
        <taxon>Entomobryoidea</taxon>
        <taxon>Orchesellidae</taxon>
        <taxon>Orchesellinae</taxon>
        <taxon>Orchesella</taxon>
    </lineage>
</organism>
<dbReference type="InterPro" id="IPR002464">
    <property type="entry name" value="DNA/RNA_helicase_DEAH_CS"/>
</dbReference>
<dbReference type="Gene3D" id="1.20.120.1080">
    <property type="match status" value="1"/>
</dbReference>
<dbReference type="Pfam" id="PF04408">
    <property type="entry name" value="WHD_HA2"/>
    <property type="match status" value="1"/>
</dbReference>
<name>A0ABP1QTU2_9HEXA</name>
<proteinExistence type="inferred from homology"/>
<keyword evidence="9" id="KW-0539">Nucleus</keyword>
<dbReference type="Pfam" id="PF07717">
    <property type="entry name" value="OB_NTP_bind"/>
    <property type="match status" value="1"/>
</dbReference>
<dbReference type="CDD" id="cd19855">
    <property type="entry name" value="DSRM_DHX9_rpt2"/>
    <property type="match status" value="1"/>
</dbReference>
<evidence type="ECO:0000256" key="4">
    <source>
        <dbReference type="ARBA" id="ARBA00022737"/>
    </source>
</evidence>
<evidence type="ECO:0000259" key="13">
    <source>
        <dbReference type="PROSITE" id="PS51192"/>
    </source>
</evidence>
<dbReference type="InterPro" id="IPR011545">
    <property type="entry name" value="DEAD/DEAH_box_helicase_dom"/>
</dbReference>
<evidence type="ECO:0000256" key="7">
    <source>
        <dbReference type="ARBA" id="ARBA00022806"/>
    </source>
</evidence>
<dbReference type="InterPro" id="IPR014720">
    <property type="entry name" value="dsRBD_dom"/>
</dbReference>
<evidence type="ECO:0000256" key="11">
    <source>
        <dbReference type="SAM" id="MobiDB-lite"/>
    </source>
</evidence>
<keyword evidence="5" id="KW-0547">Nucleotide-binding</keyword>